<dbReference type="Gene3D" id="3.40.190.10">
    <property type="entry name" value="Periplasmic binding protein-like II"/>
    <property type="match status" value="2"/>
</dbReference>
<evidence type="ECO:0000256" key="2">
    <source>
        <dbReference type="SAM" id="SignalP"/>
    </source>
</evidence>
<dbReference type="SUPFAM" id="SSF53850">
    <property type="entry name" value="Periplasmic binding protein-like II"/>
    <property type="match status" value="1"/>
</dbReference>
<feature type="region of interest" description="Disordered" evidence="1">
    <location>
        <begin position="23"/>
        <end position="57"/>
    </location>
</feature>
<dbReference type="PROSITE" id="PS51257">
    <property type="entry name" value="PROKAR_LIPOPROTEIN"/>
    <property type="match status" value="1"/>
</dbReference>
<evidence type="ECO:0000313" key="3">
    <source>
        <dbReference type="EMBL" id="MBD2871550.1"/>
    </source>
</evidence>
<comment type="caution">
    <text evidence="3">The sequence shown here is derived from an EMBL/GenBank/DDBJ whole genome shotgun (WGS) entry which is preliminary data.</text>
</comment>
<sequence length="457" mass="48858">MKKSFSLLAALLTSVALVASACGSNNNAEPPAGTGSEGTDKPAETTAPSEEPAPKEVTLSLRHTQIKETSKTRLKILEDVVAKTEQENEGLTFKLEGIDEIVNRDQKLKAEMAAGNPPDIFEVFGGADLKLYVKAGRMLDLTPIIEELGIKDKFASLSEFTIDGKVYGLPFGGYSEAIFYNKKAFGELGLSIPTTWDQLLDVAEKAKAAGYTPFGLAAKDAWVNGMLWNSVLERYVGMDAINKVVTGETKWTDENFVKGFAAYADLVNKEYFTKGSLGLAYADQGAQLLSGKAAMVFTGSWDANRFTSDEAGDLKGQIGYFAFPSIPGGAGDQTSINASYSNGFGFSANLNEDQIAAVKTFIANFFNEEIQKRTLIEDKLLPSMKLSDLSGVDPLISEVLTVMASASSSWPAFDSITQPAVTAEIGVGLQELIGKVSTPDKVAAKIQAAQEKANAAQ</sequence>
<dbReference type="Pfam" id="PF01547">
    <property type="entry name" value="SBP_bac_1"/>
    <property type="match status" value="1"/>
</dbReference>
<dbReference type="PANTHER" id="PTHR43649">
    <property type="entry name" value="ARABINOSE-BINDING PROTEIN-RELATED"/>
    <property type="match status" value="1"/>
</dbReference>
<dbReference type="InterPro" id="IPR050490">
    <property type="entry name" value="Bact_solute-bd_prot1"/>
</dbReference>
<dbReference type="AlphaFoldDB" id="A0A927H7Z6"/>
<evidence type="ECO:0000256" key="1">
    <source>
        <dbReference type="SAM" id="MobiDB-lite"/>
    </source>
</evidence>
<accession>A0A927H7Z6</accession>
<dbReference type="RefSeq" id="WP_190865438.1">
    <property type="nucleotide sequence ID" value="NZ_JACXIY010000032.1"/>
</dbReference>
<proteinExistence type="predicted"/>
<evidence type="ECO:0000313" key="4">
    <source>
        <dbReference type="Proteomes" id="UP000632125"/>
    </source>
</evidence>
<keyword evidence="2" id="KW-0732">Signal</keyword>
<name>A0A927H7Z6_9BACL</name>
<dbReference type="EMBL" id="JACXIY010000032">
    <property type="protein sequence ID" value="MBD2871550.1"/>
    <property type="molecule type" value="Genomic_DNA"/>
</dbReference>
<feature type="chain" id="PRO_5038094256" evidence="2">
    <location>
        <begin position="22"/>
        <end position="457"/>
    </location>
</feature>
<organism evidence="3 4">
    <name type="scientific">Paenibacillus arenilitoris</name>
    <dbReference type="NCBI Taxonomy" id="2772299"/>
    <lineage>
        <taxon>Bacteria</taxon>
        <taxon>Bacillati</taxon>
        <taxon>Bacillota</taxon>
        <taxon>Bacilli</taxon>
        <taxon>Bacillales</taxon>
        <taxon>Paenibacillaceae</taxon>
        <taxon>Paenibacillus</taxon>
    </lineage>
</organism>
<dbReference type="InterPro" id="IPR006059">
    <property type="entry name" value="SBP"/>
</dbReference>
<gene>
    <name evidence="3" type="ORF">IDH41_23445</name>
</gene>
<reference evidence="3" key="1">
    <citation type="submission" date="2020-09" db="EMBL/GenBank/DDBJ databases">
        <title>A novel bacterium of genus Paenibacillus, isolated from South China Sea.</title>
        <authorList>
            <person name="Huang H."/>
            <person name="Mo K."/>
            <person name="Hu Y."/>
        </authorList>
    </citation>
    <scope>NUCLEOTIDE SEQUENCE</scope>
    <source>
        <strain evidence="3">IB182493</strain>
    </source>
</reference>
<feature type="signal peptide" evidence="2">
    <location>
        <begin position="1"/>
        <end position="21"/>
    </location>
</feature>
<protein>
    <submittedName>
        <fullName evidence="3">Extracellular solute-binding protein</fullName>
    </submittedName>
</protein>
<dbReference type="Proteomes" id="UP000632125">
    <property type="component" value="Unassembled WGS sequence"/>
</dbReference>
<keyword evidence="4" id="KW-1185">Reference proteome</keyword>